<protein>
    <submittedName>
        <fullName evidence="1">Uncharacterized protein</fullName>
    </submittedName>
</protein>
<proteinExistence type="predicted"/>
<organism evidence="1 2">
    <name type="scientific">Bordetella bronchialis</name>
    <dbReference type="NCBI Taxonomy" id="463025"/>
    <lineage>
        <taxon>Bacteria</taxon>
        <taxon>Pseudomonadati</taxon>
        <taxon>Pseudomonadota</taxon>
        <taxon>Betaproteobacteria</taxon>
        <taxon>Burkholderiales</taxon>
        <taxon>Alcaligenaceae</taxon>
        <taxon>Bordetella</taxon>
    </lineage>
</organism>
<evidence type="ECO:0000313" key="1">
    <source>
        <dbReference type="EMBL" id="ANN72098.1"/>
    </source>
</evidence>
<accession>A0A193FXK7</accession>
<dbReference type="Proteomes" id="UP000092213">
    <property type="component" value="Chromosome"/>
</dbReference>
<reference evidence="1 2" key="1">
    <citation type="submission" date="2016-06" db="EMBL/GenBank/DDBJ databases">
        <title>Complete genome sequences of Bordetella bronchialis and Bordetella flabilis.</title>
        <authorList>
            <person name="LiPuma J.J."/>
            <person name="Spilker T."/>
        </authorList>
    </citation>
    <scope>NUCLEOTIDE SEQUENCE [LARGE SCALE GENOMIC DNA]</scope>
    <source>
        <strain evidence="1 2">AU17976</strain>
    </source>
</reference>
<sequence length="99" mass="10692">MDAIKAVPALQAKIQQGASFAGIMREAERMAGAGYARLDMSDIKVAAEFQTKIGNLPGFCENHERGSAMDDTDLIQYIGIEPFKRQNAVRIRAPGGSHA</sequence>
<evidence type="ECO:0000313" key="2">
    <source>
        <dbReference type="Proteomes" id="UP000092213"/>
    </source>
</evidence>
<dbReference type="EMBL" id="CP016171">
    <property type="protein sequence ID" value="ANN72098.1"/>
    <property type="molecule type" value="Genomic_DNA"/>
</dbReference>
<gene>
    <name evidence="1" type="ORF">BAU08_12795</name>
</gene>
<name>A0A193FXK7_9BORD</name>
<dbReference type="AlphaFoldDB" id="A0A193FXK7"/>